<keyword evidence="4" id="KW-0342">GTP-binding</keyword>
<dbReference type="InterPro" id="IPR052040">
    <property type="entry name" value="GTPase/Isobutyryl-CoA_mutase"/>
</dbReference>
<protein>
    <submittedName>
        <fullName evidence="8">Transporter</fullName>
    </submittedName>
</protein>
<reference evidence="8 9" key="1">
    <citation type="submission" date="2013-08" db="EMBL/GenBank/DDBJ databases">
        <title>The genome sequence of Knoellia subterranea.</title>
        <authorList>
            <person name="Zhu W."/>
            <person name="Wang G."/>
        </authorList>
    </citation>
    <scope>NUCLEOTIDE SEQUENCE [LARGE SCALE GENOMIC DNA]</scope>
    <source>
        <strain evidence="8 9">KCTC 19937</strain>
    </source>
</reference>
<gene>
    <name evidence="8" type="ORF">N803_02160</name>
</gene>
<dbReference type="STRING" id="1385521.N803_02160"/>
<accession>A0A0A0JT92</accession>
<proteinExistence type="inferred from homology"/>
<evidence type="ECO:0000256" key="6">
    <source>
        <dbReference type="SAM" id="MobiDB-lite"/>
    </source>
</evidence>
<dbReference type="InterPro" id="IPR005129">
    <property type="entry name" value="GTPase_ArgK"/>
</dbReference>
<name>A0A0A0JT92_9MICO</name>
<feature type="compositionally biased region" description="Low complexity" evidence="6">
    <location>
        <begin position="1"/>
        <end position="33"/>
    </location>
</feature>
<dbReference type="GO" id="GO:0005525">
    <property type="term" value="F:GTP binding"/>
    <property type="evidence" value="ECO:0007669"/>
    <property type="project" value="UniProtKB-KW"/>
</dbReference>
<dbReference type="SUPFAM" id="SSF52540">
    <property type="entry name" value="P-loop containing nucleoside triphosphate hydrolases"/>
    <property type="match status" value="1"/>
</dbReference>
<evidence type="ECO:0000256" key="4">
    <source>
        <dbReference type="ARBA" id="ARBA00023134"/>
    </source>
</evidence>
<dbReference type="CDD" id="cd03114">
    <property type="entry name" value="MMAA-like"/>
    <property type="match status" value="1"/>
</dbReference>
<evidence type="ECO:0000259" key="7">
    <source>
        <dbReference type="SMART" id="SM00382"/>
    </source>
</evidence>
<dbReference type="NCBIfam" id="TIGR00750">
    <property type="entry name" value="lao"/>
    <property type="match status" value="1"/>
</dbReference>
<sequence>MAVAPARPPSAVAVGRATPSSSPSRPPESFSHPGSRAIATSPRTVDVPSLVAHAREGRSRAVARLISLVEDGHPALPEVMAALAPHAGHAHVVGLTGSPGVGKSTTTAALISALRASDQRVAVLAVDPSSPFSGGALLGDRIRMEHHATDPGVFIRSVASRGHLGGLSFATPQALRVLDAAGFDVILVETVGVGQSEVEVAARADTTVVIVAPGMGDGIQAAKAGILEIGDVFVVNKADRDGADDTVRDLRHMIQLGNRERSVDWRTPVVRTVASRGDGIPELVDSLVAHRDWLAESGELRARRRRRAEAEIEAIALAELRRRLGAEGGLVPGDLSSAVASGETDVYAAAGQVVERVTGGSSRE</sequence>
<comment type="similarity">
    <text evidence="1">Belongs to the SIMIBI class G3E GTPase family. ArgK/MeaB subfamily.</text>
</comment>
<dbReference type="AlphaFoldDB" id="A0A0A0JT92"/>
<dbReference type="Pfam" id="PF03308">
    <property type="entry name" value="MeaB"/>
    <property type="match status" value="1"/>
</dbReference>
<dbReference type="SMART" id="SM00382">
    <property type="entry name" value="AAA"/>
    <property type="match status" value="1"/>
</dbReference>
<dbReference type="PANTHER" id="PTHR43087:SF1">
    <property type="entry name" value="LAO_AO TRANSPORT SYSTEM ATPASE"/>
    <property type="match status" value="1"/>
</dbReference>
<keyword evidence="3" id="KW-0378">Hydrolase</keyword>
<dbReference type="eggNOG" id="COG1703">
    <property type="taxonomic scope" value="Bacteria"/>
</dbReference>
<feature type="region of interest" description="Disordered" evidence="6">
    <location>
        <begin position="1"/>
        <end position="44"/>
    </location>
</feature>
<keyword evidence="9" id="KW-1185">Reference proteome</keyword>
<evidence type="ECO:0000313" key="8">
    <source>
        <dbReference type="EMBL" id="KGN39297.1"/>
    </source>
</evidence>
<dbReference type="PANTHER" id="PTHR43087">
    <property type="entry name" value="LYSINE/ARGININE/ORNITHINE TRANSPORT SYSTEM KINASE"/>
    <property type="match status" value="1"/>
</dbReference>
<comment type="caution">
    <text evidence="8">The sequence shown here is derived from an EMBL/GenBank/DDBJ whole genome shotgun (WGS) entry which is preliminary data.</text>
</comment>
<evidence type="ECO:0000313" key="9">
    <source>
        <dbReference type="Proteomes" id="UP000030011"/>
    </source>
</evidence>
<dbReference type="InterPro" id="IPR003593">
    <property type="entry name" value="AAA+_ATPase"/>
</dbReference>
<dbReference type="Proteomes" id="UP000030011">
    <property type="component" value="Unassembled WGS sequence"/>
</dbReference>
<evidence type="ECO:0000256" key="5">
    <source>
        <dbReference type="ARBA" id="ARBA00023186"/>
    </source>
</evidence>
<dbReference type="EMBL" id="AVPK01000001">
    <property type="protein sequence ID" value="KGN39297.1"/>
    <property type="molecule type" value="Genomic_DNA"/>
</dbReference>
<dbReference type="InterPro" id="IPR027417">
    <property type="entry name" value="P-loop_NTPase"/>
</dbReference>
<keyword evidence="2" id="KW-0547">Nucleotide-binding</keyword>
<organism evidence="8 9">
    <name type="scientific">Knoellia subterranea KCTC 19937</name>
    <dbReference type="NCBI Taxonomy" id="1385521"/>
    <lineage>
        <taxon>Bacteria</taxon>
        <taxon>Bacillati</taxon>
        <taxon>Actinomycetota</taxon>
        <taxon>Actinomycetes</taxon>
        <taxon>Micrococcales</taxon>
        <taxon>Intrasporangiaceae</taxon>
        <taxon>Knoellia</taxon>
    </lineage>
</organism>
<evidence type="ECO:0000256" key="1">
    <source>
        <dbReference type="ARBA" id="ARBA00009625"/>
    </source>
</evidence>
<dbReference type="GO" id="GO:0003924">
    <property type="term" value="F:GTPase activity"/>
    <property type="evidence" value="ECO:0007669"/>
    <property type="project" value="InterPro"/>
</dbReference>
<evidence type="ECO:0000256" key="2">
    <source>
        <dbReference type="ARBA" id="ARBA00022741"/>
    </source>
</evidence>
<keyword evidence="5" id="KW-0143">Chaperone</keyword>
<feature type="domain" description="AAA+ ATPase" evidence="7">
    <location>
        <begin position="89"/>
        <end position="233"/>
    </location>
</feature>
<evidence type="ECO:0000256" key="3">
    <source>
        <dbReference type="ARBA" id="ARBA00022801"/>
    </source>
</evidence>
<dbReference type="Gene3D" id="3.40.50.300">
    <property type="entry name" value="P-loop containing nucleotide triphosphate hydrolases"/>
    <property type="match status" value="1"/>
</dbReference>